<evidence type="ECO:0000313" key="13">
    <source>
        <dbReference type="EMBL" id="CAG5865215.1"/>
    </source>
</evidence>
<dbReference type="GO" id="GO:0036158">
    <property type="term" value="P:outer dynein arm assembly"/>
    <property type="evidence" value="ECO:0007669"/>
    <property type="project" value="TreeGrafter"/>
</dbReference>
<dbReference type="InterPro" id="IPR037894">
    <property type="entry name" value="CS_DYX1C1"/>
</dbReference>
<evidence type="ECO:0000259" key="12">
    <source>
        <dbReference type="PROSITE" id="PS51203"/>
    </source>
</evidence>
<keyword evidence="3" id="KW-0963">Cytoplasm</keyword>
<feature type="compositionally biased region" description="Basic and acidic residues" evidence="11">
    <location>
        <begin position="117"/>
        <end position="126"/>
    </location>
</feature>
<keyword evidence="8" id="KW-0966">Cell projection</keyword>
<dbReference type="OrthoDB" id="348005at2759"/>
<feature type="region of interest" description="Disordered" evidence="11">
    <location>
        <begin position="103"/>
        <end position="126"/>
    </location>
</feature>
<feature type="non-terminal residue" evidence="13">
    <location>
        <position position="1"/>
    </location>
</feature>
<evidence type="ECO:0000256" key="6">
    <source>
        <dbReference type="ARBA" id="ARBA00022902"/>
    </source>
</evidence>
<keyword evidence="5" id="KW-0802">TPR repeat</keyword>
<dbReference type="Gene3D" id="1.25.40.10">
    <property type="entry name" value="Tetratricopeptide repeat domain"/>
    <property type="match status" value="1"/>
</dbReference>
<evidence type="ECO:0000256" key="3">
    <source>
        <dbReference type="ARBA" id="ARBA00022490"/>
    </source>
</evidence>
<evidence type="ECO:0000256" key="9">
    <source>
        <dbReference type="ARBA" id="ARBA00024190"/>
    </source>
</evidence>
<feature type="domain" description="CS" evidence="12">
    <location>
        <begin position="3"/>
        <end position="87"/>
    </location>
</feature>
<evidence type="ECO:0000256" key="11">
    <source>
        <dbReference type="SAM" id="MobiDB-lite"/>
    </source>
</evidence>
<evidence type="ECO:0000256" key="7">
    <source>
        <dbReference type="ARBA" id="ARBA00023242"/>
    </source>
</evidence>
<dbReference type="AlphaFoldDB" id="A0A8S4AED8"/>
<evidence type="ECO:0000256" key="10">
    <source>
        <dbReference type="ARBA" id="ARBA00024430"/>
    </source>
</evidence>
<dbReference type="InterPro" id="IPR008978">
    <property type="entry name" value="HSP20-like_chaperone"/>
</dbReference>
<feature type="region of interest" description="Disordered" evidence="11">
    <location>
        <begin position="134"/>
        <end position="153"/>
    </location>
</feature>
<dbReference type="GO" id="GO:0003341">
    <property type="term" value="P:cilium movement"/>
    <property type="evidence" value="ECO:0007669"/>
    <property type="project" value="InterPro"/>
</dbReference>
<dbReference type="Proteomes" id="UP000677803">
    <property type="component" value="Unassembled WGS sequence"/>
</dbReference>
<dbReference type="GO" id="GO:0007399">
    <property type="term" value="P:nervous system development"/>
    <property type="evidence" value="ECO:0007669"/>
    <property type="project" value="UniProtKB-KW"/>
</dbReference>
<protein>
    <recommendedName>
        <fullName evidence="10">Dynein axonemal assembly factor 4</fullName>
    </recommendedName>
</protein>
<evidence type="ECO:0000313" key="14">
    <source>
        <dbReference type="Proteomes" id="UP000677803"/>
    </source>
</evidence>
<proteinExistence type="predicted"/>
<comment type="caution">
    <text evidence="13">The sequence shown here is derived from an EMBL/GenBank/DDBJ whole genome shotgun (WGS) entry which is preliminary data.</text>
</comment>
<dbReference type="SUPFAM" id="SSF48452">
    <property type="entry name" value="TPR-like"/>
    <property type="match status" value="1"/>
</dbReference>
<dbReference type="InterPro" id="IPR011990">
    <property type="entry name" value="TPR-like_helical_dom_sf"/>
</dbReference>
<dbReference type="PANTHER" id="PTHR46492">
    <property type="entry name" value="DYNEIN ASSEMBLY FACTOR 4, AXONEMAL"/>
    <property type="match status" value="1"/>
</dbReference>
<evidence type="ECO:0000256" key="4">
    <source>
        <dbReference type="ARBA" id="ARBA00022737"/>
    </source>
</evidence>
<dbReference type="FunFam" id="2.60.40.790:FF:000015">
    <property type="entry name" value="dynein assembly factor 4, axonemal isoform X1"/>
    <property type="match status" value="1"/>
</dbReference>
<evidence type="ECO:0000256" key="8">
    <source>
        <dbReference type="ARBA" id="ARBA00023273"/>
    </source>
</evidence>
<gene>
    <name evidence="13" type="ORF">MMEN_LOCUS1824</name>
</gene>
<evidence type="ECO:0000256" key="1">
    <source>
        <dbReference type="ARBA" id="ARBA00004123"/>
    </source>
</evidence>
<dbReference type="PANTHER" id="PTHR46492:SF1">
    <property type="entry name" value="DYNEIN AXONEMAL ASSEMBLY FACTOR 4"/>
    <property type="match status" value="1"/>
</dbReference>
<keyword evidence="7" id="KW-0539">Nucleus</keyword>
<dbReference type="InterPro" id="IPR007052">
    <property type="entry name" value="CS_dom"/>
</dbReference>
<accession>A0A8S4AED8</accession>
<dbReference type="Pfam" id="PF04969">
    <property type="entry name" value="CS"/>
    <property type="match status" value="1"/>
</dbReference>
<evidence type="ECO:0000256" key="5">
    <source>
        <dbReference type="ARBA" id="ARBA00022803"/>
    </source>
</evidence>
<dbReference type="InterPro" id="IPR052004">
    <property type="entry name" value="Dynein_assembly_factor_4"/>
</dbReference>
<evidence type="ECO:0000256" key="2">
    <source>
        <dbReference type="ARBA" id="ARBA00004487"/>
    </source>
</evidence>
<dbReference type="Gene3D" id="2.60.40.790">
    <property type="match status" value="1"/>
</dbReference>
<organism evidence="13 14">
    <name type="scientific">Menidia menidia</name>
    <name type="common">Atlantic silverside</name>
    <dbReference type="NCBI Taxonomy" id="238744"/>
    <lineage>
        <taxon>Eukaryota</taxon>
        <taxon>Metazoa</taxon>
        <taxon>Chordata</taxon>
        <taxon>Craniata</taxon>
        <taxon>Vertebrata</taxon>
        <taxon>Euteleostomi</taxon>
        <taxon>Actinopterygii</taxon>
        <taxon>Neopterygii</taxon>
        <taxon>Teleostei</taxon>
        <taxon>Neoteleostei</taxon>
        <taxon>Acanthomorphata</taxon>
        <taxon>Ovalentaria</taxon>
        <taxon>Atherinomorphae</taxon>
        <taxon>Atheriniformes</taxon>
        <taxon>Atherinopsidae</taxon>
        <taxon>Menidiinae</taxon>
        <taxon>Menidia</taxon>
    </lineage>
</organism>
<keyword evidence="14" id="KW-1185">Reference proteome</keyword>
<name>A0A8S4AED8_9TELE</name>
<keyword evidence="6" id="KW-0524">Neurogenesis</keyword>
<dbReference type="GO" id="GO:0005634">
    <property type="term" value="C:nucleus"/>
    <property type="evidence" value="ECO:0007669"/>
    <property type="project" value="UniProtKB-SubCell"/>
</dbReference>
<dbReference type="GO" id="GO:0120293">
    <property type="term" value="C:dynein axonemal particle"/>
    <property type="evidence" value="ECO:0007669"/>
    <property type="project" value="UniProtKB-SubCell"/>
</dbReference>
<dbReference type="GO" id="GO:0043005">
    <property type="term" value="C:neuron projection"/>
    <property type="evidence" value="ECO:0007669"/>
    <property type="project" value="UniProtKB-SubCell"/>
</dbReference>
<reference evidence="13" key="1">
    <citation type="submission" date="2021-05" db="EMBL/GenBank/DDBJ databases">
        <authorList>
            <person name="Tigano A."/>
        </authorList>
    </citation>
    <scope>NUCLEOTIDE SEQUENCE</scope>
</reference>
<dbReference type="EMBL" id="CAJRST010000503">
    <property type="protein sequence ID" value="CAG5865215.1"/>
    <property type="molecule type" value="Genomic_DNA"/>
</dbReference>
<dbReference type="CDD" id="cd06469">
    <property type="entry name" value="p23_DYX1C1_like"/>
    <property type="match status" value="1"/>
</dbReference>
<dbReference type="PROSITE" id="PS51203">
    <property type="entry name" value="CS"/>
    <property type="match status" value="1"/>
</dbReference>
<dbReference type="SUPFAM" id="SSF49764">
    <property type="entry name" value="HSP20-like chaperones"/>
    <property type="match status" value="1"/>
</dbReference>
<sequence length="301" mass="33774">MPLHVTDYTWTQTDSAVHITVPLKGAKPGQVDIVSTDEYLKVNFPPFLFEAFLFEPVDDDRSTAKVGNGVAVFSLPKKTSRLWDNLVLSTNDKAKKKEIREKALEKHQQKLSSQSKQKAEKQQAEKKYALKTMMKRKQAEPPPPRPGGNIQISFTPRVFPTALRESRLPEEEEAEARRSVISAAEELQDLREEERNPDWLKDKGECFGTGDFQGAVNAYSLALRLNPQLPALFSNRAACHLKLRNLHKAIQDASKLYAEGLLDYEAALRIDPQNEALRADAQRIRAIIQGSAANQDAERGG</sequence>
<comment type="subcellular location">
    <subcellularLocation>
        <location evidence="2">Cell projection</location>
        <location evidence="2">Neuron projection</location>
    </subcellularLocation>
    <subcellularLocation>
        <location evidence="9">Dynein axonemal particle</location>
    </subcellularLocation>
    <subcellularLocation>
        <location evidence="1">Nucleus</location>
    </subcellularLocation>
</comment>
<dbReference type="GO" id="GO:0036159">
    <property type="term" value="P:inner dynein arm assembly"/>
    <property type="evidence" value="ECO:0007669"/>
    <property type="project" value="TreeGrafter"/>
</dbReference>
<keyword evidence="4" id="KW-0677">Repeat</keyword>